<dbReference type="SUPFAM" id="SSF51126">
    <property type="entry name" value="Pectin lyase-like"/>
    <property type="match status" value="1"/>
</dbReference>
<dbReference type="Pfam" id="PF16318">
    <property type="entry name" value="DUF4957"/>
    <property type="match status" value="1"/>
</dbReference>
<proteinExistence type="predicted"/>
<reference evidence="4 5" key="1">
    <citation type="submission" date="2011-12" db="EMBL/GenBank/DDBJ databases">
        <title>The Genome Sequence of Prevotella maculosa OT 289.</title>
        <authorList>
            <consortium name="The Broad Institute Genome Sequencing Platform"/>
            <person name="Earl A."/>
            <person name="Ward D."/>
            <person name="Feldgarden M."/>
            <person name="Gevers D."/>
            <person name="Izard J."/>
            <person name="Blanton J.M."/>
            <person name="Mathney J."/>
            <person name="Tanner A.C."/>
            <person name="Dewhirst F.E."/>
            <person name="Young S.K."/>
            <person name="Zeng Q."/>
            <person name="Gargeya S."/>
            <person name="Fitzgerald M."/>
            <person name="Haas B."/>
            <person name="Abouelleil A."/>
            <person name="Alvarado L."/>
            <person name="Arachchi H.M."/>
            <person name="Berlin A."/>
            <person name="Chapman S.B."/>
            <person name="Gearin G."/>
            <person name="Goldberg J."/>
            <person name="Griggs A."/>
            <person name="Gujja S."/>
            <person name="Hansen M."/>
            <person name="Heiman D."/>
            <person name="Howarth C."/>
            <person name="Larimer J."/>
            <person name="Lui A."/>
            <person name="MacDonald P.J.P."/>
            <person name="McCowen C."/>
            <person name="Montmayeur A."/>
            <person name="Murphy C."/>
            <person name="Neiman D."/>
            <person name="Pearson M."/>
            <person name="Priest M."/>
            <person name="Roberts A."/>
            <person name="Saif S."/>
            <person name="Shea T."/>
            <person name="Sisk P."/>
            <person name="Stolte C."/>
            <person name="Sykes S."/>
            <person name="Wortman J."/>
            <person name="Nusbaum C."/>
            <person name="Birren B."/>
        </authorList>
    </citation>
    <scope>NUCLEOTIDE SEQUENCE [LARGE SCALE GENOMIC DNA]</scope>
    <source>
        <strain evidence="4 5">OT 289</strain>
    </source>
</reference>
<organism evidence="4 5">
    <name type="scientific">Segatella maculosa OT 289</name>
    <dbReference type="NCBI Taxonomy" id="999422"/>
    <lineage>
        <taxon>Bacteria</taxon>
        <taxon>Pseudomonadati</taxon>
        <taxon>Bacteroidota</taxon>
        <taxon>Bacteroidia</taxon>
        <taxon>Bacteroidales</taxon>
        <taxon>Prevotellaceae</taxon>
        <taxon>Segatella</taxon>
    </lineage>
</organism>
<dbReference type="EMBL" id="AGEK01000039">
    <property type="protein sequence ID" value="EHO67018.1"/>
    <property type="molecule type" value="Genomic_DNA"/>
</dbReference>
<dbReference type="Gene3D" id="2.60.40.10">
    <property type="entry name" value="Immunoglobulins"/>
    <property type="match status" value="1"/>
</dbReference>
<dbReference type="InterPro" id="IPR032530">
    <property type="entry name" value="DUF4957"/>
</dbReference>
<protein>
    <recommendedName>
        <fullName evidence="6">Fibronectin type-III domain-containing protein</fullName>
    </recommendedName>
</protein>
<dbReference type="PATRIC" id="fig|999422.3.peg.2368"/>
<keyword evidence="5" id="KW-1185">Reference proteome</keyword>
<evidence type="ECO:0000256" key="1">
    <source>
        <dbReference type="SAM" id="SignalP"/>
    </source>
</evidence>
<evidence type="ECO:0000259" key="3">
    <source>
        <dbReference type="Pfam" id="PF17161"/>
    </source>
</evidence>
<dbReference type="SUPFAM" id="SSF49265">
    <property type="entry name" value="Fibronectin type III"/>
    <property type="match status" value="1"/>
</dbReference>
<feature type="chain" id="PRO_5003550246" description="Fibronectin type-III domain-containing protein" evidence="1">
    <location>
        <begin position="22"/>
        <end position="540"/>
    </location>
</feature>
<dbReference type="InterPro" id="IPR036116">
    <property type="entry name" value="FN3_sf"/>
</dbReference>
<comment type="caution">
    <text evidence="4">The sequence shown here is derived from an EMBL/GenBank/DDBJ whole genome shotgun (WGS) entry which is preliminary data.</text>
</comment>
<dbReference type="STRING" id="999422.HMPREF9944_02343"/>
<dbReference type="Pfam" id="PF17161">
    <property type="entry name" value="DUF5123"/>
    <property type="match status" value="1"/>
</dbReference>
<feature type="domain" description="DUF4957" evidence="2">
    <location>
        <begin position="249"/>
        <end position="395"/>
    </location>
</feature>
<keyword evidence="1" id="KW-0732">Signal</keyword>
<gene>
    <name evidence="4" type="ORF">HMPREF9944_02343</name>
</gene>
<dbReference type="InterPro" id="IPR033427">
    <property type="entry name" value="DUF5123"/>
</dbReference>
<evidence type="ECO:0000313" key="4">
    <source>
        <dbReference type="EMBL" id="EHO67018.1"/>
    </source>
</evidence>
<evidence type="ECO:0000313" key="5">
    <source>
        <dbReference type="Proteomes" id="UP000003167"/>
    </source>
</evidence>
<dbReference type="PROSITE" id="PS51257">
    <property type="entry name" value="PROKAR_LIPOPROTEIN"/>
    <property type="match status" value="1"/>
</dbReference>
<dbReference type="HOGENOM" id="CLU_036289_1_0_10"/>
<accession>H1HQ18</accession>
<dbReference type="AlphaFoldDB" id="H1HQ18"/>
<sequence length="540" mass="58729">MKTNYIAATCMLGLTIGLASCGNPMEEIHDIIFERNFSPIGLEVKNIGENGATLTWTATTGAKAYQVEVYADDSLDFKGKPVITTKVNDPALALKSLVYDTRYSARVMVLDATDAARNSKWTGVYFRTAAQQILTAFSLEDTGDKDVIAHWPATEEADQIVVFNKNSGKKATEYTLTADDKNNGRARVTGLQPETEYTLKLYKNGKERGSKTFKTIADLSGATIVRSTDNFSEMLEKATQGQVFALYNGTYKISAGAGNEGAGAAVVNKSITIKGIYPTAKPKIQGRFQLEEGAGLTMKNVIVDGTTNATNDQFFNYKTATTYAPLDINNCEFYGAQTGGTVLKGFCYINVAATVEAVTIRNSSIHDVVCDGGDLFDCRKGYIKTLTIDNNIIYNCATERDFIRYDDAAKSFSNPVPQISLTNNTIDHCMNGAPGKRILYVRFNGKKGGQQIKVAGNIFSNTQAVYTNQATTSAPQYANNYYYNCNNASLFAPSDPANKFFWNGDTSGRNGSNPQYKDPTKGDYTVGNESVAALKVGAIR</sequence>
<feature type="domain" description="DUF5123" evidence="3">
    <location>
        <begin position="423"/>
        <end position="537"/>
    </location>
</feature>
<dbReference type="CDD" id="cd00063">
    <property type="entry name" value="FN3"/>
    <property type="match status" value="1"/>
</dbReference>
<feature type="signal peptide" evidence="1">
    <location>
        <begin position="1"/>
        <end position="21"/>
    </location>
</feature>
<evidence type="ECO:0008006" key="6">
    <source>
        <dbReference type="Google" id="ProtNLM"/>
    </source>
</evidence>
<dbReference type="InterPro" id="IPR011050">
    <property type="entry name" value="Pectin_lyase_fold/virulence"/>
</dbReference>
<evidence type="ECO:0000259" key="2">
    <source>
        <dbReference type="Pfam" id="PF16318"/>
    </source>
</evidence>
<dbReference type="Proteomes" id="UP000003167">
    <property type="component" value="Unassembled WGS sequence"/>
</dbReference>
<dbReference type="InterPro" id="IPR003961">
    <property type="entry name" value="FN3_dom"/>
</dbReference>
<dbReference type="InterPro" id="IPR013783">
    <property type="entry name" value="Ig-like_fold"/>
</dbReference>
<name>H1HQ18_9BACT</name>